<protein>
    <submittedName>
        <fullName evidence="1">Uncharacterized protein</fullName>
    </submittedName>
</protein>
<name>A0AAD6Z1G3_9AGAR</name>
<reference evidence="1" key="1">
    <citation type="submission" date="2023-03" db="EMBL/GenBank/DDBJ databases">
        <title>Massive genome expansion in bonnet fungi (Mycena s.s.) driven by repeated elements and novel gene families across ecological guilds.</title>
        <authorList>
            <consortium name="Lawrence Berkeley National Laboratory"/>
            <person name="Harder C.B."/>
            <person name="Miyauchi S."/>
            <person name="Viragh M."/>
            <person name="Kuo A."/>
            <person name="Thoen E."/>
            <person name="Andreopoulos B."/>
            <person name="Lu D."/>
            <person name="Skrede I."/>
            <person name="Drula E."/>
            <person name="Henrissat B."/>
            <person name="Morin E."/>
            <person name="Kohler A."/>
            <person name="Barry K."/>
            <person name="LaButti K."/>
            <person name="Morin E."/>
            <person name="Salamov A."/>
            <person name="Lipzen A."/>
            <person name="Mereny Z."/>
            <person name="Hegedus B."/>
            <person name="Baldrian P."/>
            <person name="Stursova M."/>
            <person name="Weitz H."/>
            <person name="Taylor A."/>
            <person name="Grigoriev I.V."/>
            <person name="Nagy L.G."/>
            <person name="Martin F."/>
            <person name="Kauserud H."/>
        </authorList>
    </citation>
    <scope>NUCLEOTIDE SEQUENCE</scope>
    <source>
        <strain evidence="1">CBHHK002</strain>
    </source>
</reference>
<accession>A0AAD6Z1G3</accession>
<keyword evidence="2" id="KW-1185">Reference proteome</keyword>
<sequence>MTSLTFRGRKSAHWHTLGTLLSPIFIFSPFCPAPTTSTNPPFILIFGGSLVAFGRWSLLVCDLCRLVGHSALLAGQMLDSLTLPSLEMFAYFSYDDNPSPVWPSDSFLAFADRSRFSEHLIRLEIRALVTDAELLCCLPLLPRLEDLVVFDSPPHIVITDTLLQALVCTSSTPPLVPRLDYLSLSSVLGFTDSVLVDVITSRVMHTRMLSRLNGVFQADVWWFLARQRAETLAKLSELVLEGGFNFESGLDADDGYWR</sequence>
<dbReference type="AlphaFoldDB" id="A0AAD6Z1G3"/>
<evidence type="ECO:0000313" key="2">
    <source>
        <dbReference type="Proteomes" id="UP001218218"/>
    </source>
</evidence>
<evidence type="ECO:0000313" key="1">
    <source>
        <dbReference type="EMBL" id="KAJ7303658.1"/>
    </source>
</evidence>
<comment type="caution">
    <text evidence="1">The sequence shown here is derived from an EMBL/GenBank/DDBJ whole genome shotgun (WGS) entry which is preliminary data.</text>
</comment>
<dbReference type="EMBL" id="JARIHO010000104">
    <property type="protein sequence ID" value="KAJ7303658.1"/>
    <property type="molecule type" value="Genomic_DNA"/>
</dbReference>
<gene>
    <name evidence="1" type="ORF">DFH08DRAFT_54860</name>
</gene>
<organism evidence="1 2">
    <name type="scientific">Mycena albidolilacea</name>
    <dbReference type="NCBI Taxonomy" id="1033008"/>
    <lineage>
        <taxon>Eukaryota</taxon>
        <taxon>Fungi</taxon>
        <taxon>Dikarya</taxon>
        <taxon>Basidiomycota</taxon>
        <taxon>Agaricomycotina</taxon>
        <taxon>Agaricomycetes</taxon>
        <taxon>Agaricomycetidae</taxon>
        <taxon>Agaricales</taxon>
        <taxon>Marasmiineae</taxon>
        <taxon>Mycenaceae</taxon>
        <taxon>Mycena</taxon>
    </lineage>
</organism>
<dbReference type="Proteomes" id="UP001218218">
    <property type="component" value="Unassembled WGS sequence"/>
</dbReference>
<proteinExistence type="predicted"/>